<accession>A0A511QID4</accession>
<reference evidence="2 3" key="1">
    <citation type="submission" date="2019-07" db="EMBL/GenBank/DDBJ databases">
        <title>Whole genome shotgun sequence of Vibrio sagamiensis NBRC 104589.</title>
        <authorList>
            <person name="Hosoyama A."/>
            <person name="Uohara A."/>
            <person name="Ohji S."/>
            <person name="Ichikawa N."/>
        </authorList>
    </citation>
    <scope>NUCLEOTIDE SEQUENCE [LARGE SCALE GENOMIC DNA]</scope>
    <source>
        <strain evidence="2 3">NBRC 104589</strain>
    </source>
</reference>
<keyword evidence="3" id="KW-1185">Reference proteome</keyword>
<dbReference type="PANTHER" id="PTHR38443">
    <property type="match status" value="1"/>
</dbReference>
<dbReference type="OrthoDB" id="1157384at2"/>
<keyword evidence="1" id="KW-0812">Transmembrane</keyword>
<dbReference type="InterPro" id="IPR008414">
    <property type="entry name" value="HBL"/>
</dbReference>
<keyword evidence="1" id="KW-0472">Membrane</keyword>
<dbReference type="InterPro" id="IPR052785">
    <property type="entry name" value="Enterotoxin_cmpnt"/>
</dbReference>
<dbReference type="RefSeq" id="WP_010644719.1">
    <property type="nucleotide sequence ID" value="NZ_BAOJ01000170.1"/>
</dbReference>
<dbReference type="Pfam" id="PF05791">
    <property type="entry name" value="Bacillus_HBL"/>
    <property type="match status" value="1"/>
</dbReference>
<feature type="transmembrane region" description="Helical" evidence="1">
    <location>
        <begin position="178"/>
        <end position="200"/>
    </location>
</feature>
<feature type="transmembrane region" description="Helical" evidence="1">
    <location>
        <begin position="212"/>
        <end position="234"/>
    </location>
</feature>
<dbReference type="Gene3D" id="1.20.1170.10">
    <property type="match status" value="1"/>
</dbReference>
<dbReference type="CDD" id="cd22652">
    <property type="entry name" value="ClyA_AhlB-like"/>
    <property type="match status" value="1"/>
</dbReference>
<dbReference type="Proteomes" id="UP000321922">
    <property type="component" value="Unassembled WGS sequence"/>
</dbReference>
<comment type="caution">
    <text evidence="2">The sequence shown here is derived from an EMBL/GenBank/DDBJ whole genome shotgun (WGS) entry which is preliminary data.</text>
</comment>
<dbReference type="SUPFAM" id="SSF58100">
    <property type="entry name" value="Bacterial hemolysins"/>
    <property type="match status" value="1"/>
</dbReference>
<dbReference type="EMBL" id="BJXJ01000039">
    <property type="protein sequence ID" value="GEM77074.1"/>
    <property type="molecule type" value="Genomic_DNA"/>
</dbReference>
<evidence type="ECO:0008006" key="4">
    <source>
        <dbReference type="Google" id="ProtNLM"/>
    </source>
</evidence>
<protein>
    <recommendedName>
        <fullName evidence="4">HBL/NHE enterotoxin family protein</fullName>
    </recommendedName>
</protein>
<evidence type="ECO:0000313" key="2">
    <source>
        <dbReference type="EMBL" id="GEM77074.1"/>
    </source>
</evidence>
<name>A0A511QID4_9VIBR</name>
<dbReference type="AlphaFoldDB" id="A0A511QID4"/>
<organism evidence="2 3">
    <name type="scientific">Vibrio sagamiensis NBRC 104589</name>
    <dbReference type="NCBI Taxonomy" id="1219064"/>
    <lineage>
        <taxon>Bacteria</taxon>
        <taxon>Pseudomonadati</taxon>
        <taxon>Pseudomonadota</taxon>
        <taxon>Gammaproteobacteria</taxon>
        <taxon>Vibrionales</taxon>
        <taxon>Vibrionaceae</taxon>
        <taxon>Vibrio</taxon>
    </lineage>
</organism>
<dbReference type="GO" id="GO:0016020">
    <property type="term" value="C:membrane"/>
    <property type="evidence" value="ECO:0007669"/>
    <property type="project" value="InterPro"/>
</dbReference>
<sequence length="359" mass="37426">MLTGTAVAIDQGMVAQNSQALQIQNYCNSVLQQVPVDFGKFPDLHDDQTKINAGLATAKGHANQYLNTIQPEIFDNITNISNYFALYQTIPIMCPEGATKKEWLDALAVLRDEARKYQEVSSNTRLVILGLHDSLVQDSGNFQAVVTNLNSKVGGDNGVLNKLSGEIDSLNAAVSGSIASIVAGGFLIVGGAFVTAIGAVADFVTAGTSTPVVIGGVAMMVAGTAGIAAGAKILKDSLNSRQALYQQRSTLTAEVNIASAISSGFAGLQNQAQNAVTAASQMSNSWDALSSDLDMLSKDISTGIKSPDAVRKMWLMAANTVVKDVITDINITKAQMAGVSPVIVPSNATLADYVNGLAA</sequence>
<gene>
    <name evidence="2" type="ORF">VSA01S_31860</name>
</gene>
<proteinExistence type="predicted"/>
<keyword evidence="1" id="KW-1133">Transmembrane helix</keyword>
<evidence type="ECO:0000256" key="1">
    <source>
        <dbReference type="SAM" id="Phobius"/>
    </source>
</evidence>
<dbReference type="PANTHER" id="PTHR38443:SF2">
    <property type="entry name" value="NON-HEMOLYTIC ENTEROTOXIN LYTIC COMPONENT L1"/>
    <property type="match status" value="1"/>
</dbReference>
<evidence type="ECO:0000313" key="3">
    <source>
        <dbReference type="Proteomes" id="UP000321922"/>
    </source>
</evidence>